<comment type="cofactor">
    <cofactor evidence="1">
        <name>heme</name>
        <dbReference type="ChEBI" id="CHEBI:30413"/>
    </cofactor>
</comment>
<dbReference type="PRINTS" id="PR00385">
    <property type="entry name" value="P450"/>
</dbReference>
<dbReference type="InterPro" id="IPR001128">
    <property type="entry name" value="Cyt_P450"/>
</dbReference>
<comment type="similarity">
    <text evidence="2">Belongs to the cytochrome P450 family.</text>
</comment>
<dbReference type="Pfam" id="PF00067">
    <property type="entry name" value="p450"/>
    <property type="match status" value="1"/>
</dbReference>
<evidence type="ECO:0000256" key="6">
    <source>
        <dbReference type="ARBA" id="ARBA00023004"/>
    </source>
</evidence>
<protein>
    <recommendedName>
        <fullName evidence="10">Cytochrome P450</fullName>
    </recommendedName>
</protein>
<reference evidence="9" key="1">
    <citation type="journal article" date="2017" name="Front. Plant Sci.">
        <title>Climate Clever Clovers: New Paradigm to Reduce the Environmental Footprint of Ruminants by Breeding Low Methanogenic Forages Utilizing Haplotype Variation.</title>
        <authorList>
            <person name="Kaur P."/>
            <person name="Appels R."/>
            <person name="Bayer P.E."/>
            <person name="Keeble-Gagnere G."/>
            <person name="Wang J."/>
            <person name="Hirakawa H."/>
            <person name="Shirasawa K."/>
            <person name="Vercoe P."/>
            <person name="Stefanova K."/>
            <person name="Durmic Z."/>
            <person name="Nichols P."/>
            <person name="Revell C."/>
            <person name="Isobe S.N."/>
            <person name="Edwards D."/>
            <person name="Erskine W."/>
        </authorList>
    </citation>
    <scope>NUCLEOTIDE SEQUENCE [LARGE SCALE GENOMIC DNA]</scope>
    <source>
        <strain evidence="9">cv. Daliak</strain>
    </source>
</reference>
<dbReference type="PANTHER" id="PTHR24296">
    <property type="entry name" value="CYTOCHROME P450"/>
    <property type="match status" value="1"/>
</dbReference>
<dbReference type="SUPFAM" id="SSF48264">
    <property type="entry name" value="Cytochrome P450"/>
    <property type="match status" value="1"/>
</dbReference>
<dbReference type="GO" id="GO:0005506">
    <property type="term" value="F:iron ion binding"/>
    <property type="evidence" value="ECO:0007669"/>
    <property type="project" value="InterPro"/>
</dbReference>
<dbReference type="AlphaFoldDB" id="A0A2Z6LZI9"/>
<dbReference type="OrthoDB" id="1470350at2759"/>
<evidence type="ECO:0000256" key="3">
    <source>
        <dbReference type="ARBA" id="ARBA00022617"/>
    </source>
</evidence>
<keyword evidence="9" id="KW-1185">Reference proteome</keyword>
<accession>A0A2Z6LZI9</accession>
<evidence type="ECO:0000313" key="8">
    <source>
        <dbReference type="EMBL" id="GAU25131.1"/>
    </source>
</evidence>
<keyword evidence="7" id="KW-0503">Monooxygenase</keyword>
<organism evidence="8 9">
    <name type="scientific">Trifolium subterraneum</name>
    <name type="common">Subterranean clover</name>
    <dbReference type="NCBI Taxonomy" id="3900"/>
    <lineage>
        <taxon>Eukaryota</taxon>
        <taxon>Viridiplantae</taxon>
        <taxon>Streptophyta</taxon>
        <taxon>Embryophyta</taxon>
        <taxon>Tracheophyta</taxon>
        <taxon>Spermatophyta</taxon>
        <taxon>Magnoliopsida</taxon>
        <taxon>eudicotyledons</taxon>
        <taxon>Gunneridae</taxon>
        <taxon>Pentapetalae</taxon>
        <taxon>rosids</taxon>
        <taxon>fabids</taxon>
        <taxon>Fabales</taxon>
        <taxon>Fabaceae</taxon>
        <taxon>Papilionoideae</taxon>
        <taxon>50 kb inversion clade</taxon>
        <taxon>NPAAA clade</taxon>
        <taxon>Hologalegina</taxon>
        <taxon>IRL clade</taxon>
        <taxon>Trifolieae</taxon>
        <taxon>Trifolium</taxon>
    </lineage>
</organism>
<name>A0A2Z6LZI9_TRISU</name>
<dbReference type="Gene3D" id="1.10.630.10">
    <property type="entry name" value="Cytochrome P450"/>
    <property type="match status" value="1"/>
</dbReference>
<keyword evidence="5" id="KW-0560">Oxidoreductase</keyword>
<evidence type="ECO:0000313" key="9">
    <source>
        <dbReference type="Proteomes" id="UP000242715"/>
    </source>
</evidence>
<evidence type="ECO:0008006" key="10">
    <source>
        <dbReference type="Google" id="ProtNLM"/>
    </source>
</evidence>
<gene>
    <name evidence="8" type="ORF">TSUD_363010</name>
</gene>
<evidence type="ECO:0000256" key="2">
    <source>
        <dbReference type="ARBA" id="ARBA00010617"/>
    </source>
</evidence>
<dbReference type="Proteomes" id="UP000242715">
    <property type="component" value="Unassembled WGS sequence"/>
</dbReference>
<sequence>MIAGKDTSANTLSWFFYMLCKNPLIQEKVAQEVINVTSTMQKSQVNLDEFVTNITDATLDKMHYLHAALTETLRLYPAVPMNGRTAEDHDILPDGYIVNKGETVYYLSYAMGRMPYIWGDDAEEFKPERWLKDGIFQPESSFKFIAFHVSLTILST</sequence>
<dbReference type="GO" id="GO:0004497">
    <property type="term" value="F:monooxygenase activity"/>
    <property type="evidence" value="ECO:0007669"/>
    <property type="project" value="UniProtKB-KW"/>
</dbReference>
<evidence type="ECO:0000256" key="4">
    <source>
        <dbReference type="ARBA" id="ARBA00022723"/>
    </source>
</evidence>
<keyword evidence="4" id="KW-0479">Metal-binding</keyword>
<keyword evidence="6" id="KW-0408">Iron</keyword>
<proteinExistence type="inferred from homology"/>
<dbReference type="GO" id="GO:0020037">
    <property type="term" value="F:heme binding"/>
    <property type="evidence" value="ECO:0007669"/>
    <property type="project" value="InterPro"/>
</dbReference>
<evidence type="ECO:0000256" key="1">
    <source>
        <dbReference type="ARBA" id="ARBA00001971"/>
    </source>
</evidence>
<keyword evidence="3" id="KW-0349">Heme</keyword>
<dbReference type="GO" id="GO:0016705">
    <property type="term" value="F:oxidoreductase activity, acting on paired donors, with incorporation or reduction of molecular oxygen"/>
    <property type="evidence" value="ECO:0007669"/>
    <property type="project" value="InterPro"/>
</dbReference>
<evidence type="ECO:0000256" key="7">
    <source>
        <dbReference type="ARBA" id="ARBA00023033"/>
    </source>
</evidence>
<evidence type="ECO:0000256" key="5">
    <source>
        <dbReference type="ARBA" id="ARBA00023002"/>
    </source>
</evidence>
<dbReference type="InterPro" id="IPR036396">
    <property type="entry name" value="Cyt_P450_sf"/>
</dbReference>
<dbReference type="EMBL" id="DF973305">
    <property type="protein sequence ID" value="GAU25131.1"/>
    <property type="molecule type" value="Genomic_DNA"/>
</dbReference>